<dbReference type="EMBL" id="SGOE01000008">
    <property type="protein sequence ID" value="TRB03524.1"/>
    <property type="molecule type" value="Genomic_DNA"/>
</dbReference>
<organism evidence="1 2">
    <name type="scientific">Agrobacterium tumefaciens</name>
    <dbReference type="NCBI Taxonomy" id="358"/>
    <lineage>
        <taxon>Bacteria</taxon>
        <taxon>Pseudomonadati</taxon>
        <taxon>Pseudomonadota</taxon>
        <taxon>Alphaproteobacteria</taxon>
        <taxon>Hyphomicrobiales</taxon>
        <taxon>Rhizobiaceae</taxon>
        <taxon>Rhizobium/Agrobacterium group</taxon>
        <taxon>Agrobacterium</taxon>
        <taxon>Agrobacterium tumefaciens complex</taxon>
    </lineage>
</organism>
<dbReference type="AlphaFoldDB" id="A0A546XS26"/>
<dbReference type="Proteomes" id="UP000317023">
    <property type="component" value="Unassembled WGS sequence"/>
</dbReference>
<gene>
    <name evidence="1" type="ORF">EXN61_21960</name>
</gene>
<dbReference type="RefSeq" id="WP_142859206.1">
    <property type="nucleotide sequence ID" value="NZ_SGOE01000008.1"/>
</dbReference>
<evidence type="ECO:0000313" key="1">
    <source>
        <dbReference type="EMBL" id="TRB03524.1"/>
    </source>
</evidence>
<evidence type="ECO:0000313" key="2">
    <source>
        <dbReference type="Proteomes" id="UP000317023"/>
    </source>
</evidence>
<accession>A0A546XS26</accession>
<comment type="caution">
    <text evidence="1">The sequence shown here is derived from an EMBL/GenBank/DDBJ whole genome shotgun (WGS) entry which is preliminary data.</text>
</comment>
<protein>
    <submittedName>
        <fullName evidence="1">Uncharacterized protein</fullName>
    </submittedName>
</protein>
<reference evidence="1 2" key="1">
    <citation type="journal article" date="2019" name="Appl. Microbiol. Biotechnol.">
        <title>Differential efficiency of wild type rhizogenic strains for rol gene transformation of plants.</title>
        <authorList>
            <person name="Desmet S."/>
            <person name="De Keyser E."/>
            <person name="Van Vaerenbergh J."/>
            <person name="Baeyen S."/>
            <person name="Van Huylenbroeck J."/>
            <person name="Geelen D."/>
            <person name="Dhooghe E."/>
        </authorList>
    </citation>
    <scope>NUCLEOTIDE SEQUENCE [LARGE SCALE GENOMIC DNA]</scope>
    <source>
        <strain evidence="1 2">MAFF210266</strain>
    </source>
</reference>
<name>A0A546XS26_AGRTU</name>
<sequence>MTKSTAANTNRRITARDIAVKGFVPAAVASTDFNGGRILGTFTAHIKPLGVTIVDMTLAHHDVTKFTVAVTYKTRMTQPINVTPGGSNATALAEAAGRAWNAMSAEEIRDLRQLYASKADAA</sequence>
<proteinExistence type="predicted"/>